<dbReference type="EMBL" id="CM064441">
    <property type="protein sequence ID" value="KAK3420725.1"/>
    <property type="molecule type" value="Genomic_DNA"/>
</dbReference>
<sequence length="556" mass="63851">MIVKANVSQTLELKKIQDDIAYFFGLKLKDEPSEVGRKDHLCQRLQKDPSEKILIILDDLRNKLDLKAARIPSGDKSMKCKLLLTLRYKDVLEKEMGTDRTFLLQGLRDDEAFRLFESEVGDQLNEELKPLAYQVVKKLEGLPLLIISVARTLKYSQLPAWRNMLIKIEDSNIETIILMLSQPEDWFRVQEDEHEVEDCSELLDFTYMKELRVLYFRSMHIASLPSSIGILGDLHSFYLDDCNVEDVTILGKLKALQILSFARSTIPRLPKEIGKLTNLRSLNLRECYKLKTIESGVLKGLTNLEELHIYSFSQWMVKDRIPSESCNARLAELKSLTKLSALAISIPNPTILLKDGDLPFGNLDRFEINIGLVVGLKFKDLRIMELKLEGCESILSKEWVQKTLQKTQHLTLCKLSEFKRSAHELCTQGFEELKYINIEDRPSIKYFANSSDGLPLTAFRKLESLMLKNLIKLEKICNGLVTLESFSKLRVIGVTQCDRLKYLWSLSDWQRLVQLEKIEVWKCNSMQSIVTHDVGEGIVSTNNRVELPKVPPSELV</sequence>
<proteinExistence type="predicted"/>
<protein>
    <submittedName>
        <fullName evidence="1">Uncharacterized protein</fullName>
    </submittedName>
</protein>
<name>A0ACC3K2M0_EUCGR</name>
<gene>
    <name evidence="1" type="ORF">EUGRSUZ_J02638</name>
</gene>
<accession>A0ACC3K2M0</accession>
<evidence type="ECO:0000313" key="1">
    <source>
        <dbReference type="EMBL" id="KAK3420725.1"/>
    </source>
</evidence>
<organism evidence="1 2">
    <name type="scientific">Eucalyptus grandis</name>
    <name type="common">Flooded gum</name>
    <dbReference type="NCBI Taxonomy" id="71139"/>
    <lineage>
        <taxon>Eukaryota</taxon>
        <taxon>Viridiplantae</taxon>
        <taxon>Streptophyta</taxon>
        <taxon>Embryophyta</taxon>
        <taxon>Tracheophyta</taxon>
        <taxon>Spermatophyta</taxon>
        <taxon>Magnoliopsida</taxon>
        <taxon>eudicotyledons</taxon>
        <taxon>Gunneridae</taxon>
        <taxon>Pentapetalae</taxon>
        <taxon>rosids</taxon>
        <taxon>malvids</taxon>
        <taxon>Myrtales</taxon>
        <taxon>Myrtaceae</taxon>
        <taxon>Myrtoideae</taxon>
        <taxon>Eucalypteae</taxon>
        <taxon>Eucalyptus</taxon>
    </lineage>
</organism>
<keyword evidence="2" id="KW-1185">Reference proteome</keyword>
<comment type="caution">
    <text evidence="1">The sequence shown here is derived from an EMBL/GenBank/DDBJ whole genome shotgun (WGS) entry which is preliminary data.</text>
</comment>
<reference evidence="1 2" key="1">
    <citation type="journal article" date="2014" name="Nature">
        <title>The genome of Eucalyptus grandis.</title>
        <authorList>
            <person name="Myburg A.A."/>
            <person name="Grattapaglia D."/>
            <person name="Tuskan G.A."/>
            <person name="Hellsten U."/>
            <person name="Hayes R.D."/>
            <person name="Grimwood J."/>
            <person name="Jenkins J."/>
            <person name="Lindquist E."/>
            <person name="Tice H."/>
            <person name="Bauer D."/>
            <person name="Goodstein D.M."/>
            <person name="Dubchak I."/>
            <person name="Poliakov A."/>
            <person name="Mizrachi E."/>
            <person name="Kullan A.R."/>
            <person name="Hussey S.G."/>
            <person name="Pinard D."/>
            <person name="van der Merwe K."/>
            <person name="Singh P."/>
            <person name="van Jaarsveld I."/>
            <person name="Silva-Junior O.B."/>
            <person name="Togawa R.C."/>
            <person name="Pappas M.R."/>
            <person name="Faria D.A."/>
            <person name="Sansaloni C.P."/>
            <person name="Petroli C.D."/>
            <person name="Yang X."/>
            <person name="Ranjan P."/>
            <person name="Tschaplinski T.J."/>
            <person name="Ye C.Y."/>
            <person name="Li T."/>
            <person name="Sterck L."/>
            <person name="Vanneste K."/>
            <person name="Murat F."/>
            <person name="Soler M."/>
            <person name="Clemente H.S."/>
            <person name="Saidi N."/>
            <person name="Cassan-Wang H."/>
            <person name="Dunand C."/>
            <person name="Hefer C.A."/>
            <person name="Bornberg-Bauer E."/>
            <person name="Kersting A.R."/>
            <person name="Vining K."/>
            <person name="Amarasinghe V."/>
            <person name="Ranik M."/>
            <person name="Naithani S."/>
            <person name="Elser J."/>
            <person name="Boyd A.E."/>
            <person name="Liston A."/>
            <person name="Spatafora J.W."/>
            <person name="Dharmwardhana P."/>
            <person name="Raja R."/>
            <person name="Sullivan C."/>
            <person name="Romanel E."/>
            <person name="Alves-Ferreira M."/>
            <person name="Kulheim C."/>
            <person name="Foley W."/>
            <person name="Carocha V."/>
            <person name="Paiva J."/>
            <person name="Kudrna D."/>
            <person name="Brommonschenkel S.H."/>
            <person name="Pasquali G."/>
            <person name="Byrne M."/>
            <person name="Rigault P."/>
            <person name="Tibbits J."/>
            <person name="Spokevicius A."/>
            <person name="Jones R.C."/>
            <person name="Steane D.A."/>
            <person name="Vaillancourt R.E."/>
            <person name="Potts B.M."/>
            <person name="Joubert F."/>
            <person name="Barry K."/>
            <person name="Pappas G.J."/>
            <person name="Strauss S.H."/>
            <person name="Jaiswal P."/>
            <person name="Grima-Pettenati J."/>
            <person name="Salse J."/>
            <person name="Van de Peer Y."/>
            <person name="Rokhsar D.S."/>
            <person name="Schmutz J."/>
        </authorList>
    </citation>
    <scope>NUCLEOTIDE SEQUENCE [LARGE SCALE GENOMIC DNA]</scope>
    <source>
        <strain evidence="2">cv. BRASUZ1</strain>
        <tissue evidence="1">Leaf extractions</tissue>
    </source>
</reference>
<dbReference type="Proteomes" id="UP000030711">
    <property type="component" value="Chromosome 7"/>
</dbReference>
<evidence type="ECO:0000313" key="2">
    <source>
        <dbReference type="Proteomes" id="UP000030711"/>
    </source>
</evidence>